<dbReference type="AlphaFoldDB" id="A0A6V8P3Q6"/>
<dbReference type="InterPro" id="IPR007197">
    <property type="entry name" value="rSAM"/>
</dbReference>
<keyword evidence="9" id="KW-1185">Reference proteome</keyword>
<keyword evidence="4" id="KW-0479">Metal-binding</keyword>
<dbReference type="SFLD" id="SFLDG01387">
    <property type="entry name" value="BtrN-like_SPASM_domain_contain"/>
    <property type="match status" value="1"/>
</dbReference>
<dbReference type="PROSITE" id="PS51918">
    <property type="entry name" value="RADICAL_SAM"/>
    <property type="match status" value="1"/>
</dbReference>
<evidence type="ECO:0000256" key="6">
    <source>
        <dbReference type="ARBA" id="ARBA00023014"/>
    </source>
</evidence>
<protein>
    <recommendedName>
        <fullName evidence="7">Radical SAM core domain-containing protein</fullName>
    </recommendedName>
</protein>
<dbReference type="Pfam" id="PF13186">
    <property type="entry name" value="SPASM"/>
    <property type="match status" value="1"/>
</dbReference>
<feature type="domain" description="Radical SAM core" evidence="7">
    <location>
        <begin position="50"/>
        <end position="270"/>
    </location>
</feature>
<comment type="cofactor">
    <cofactor evidence="1">
        <name>[4Fe-4S] cluster</name>
        <dbReference type="ChEBI" id="CHEBI:49883"/>
    </cofactor>
</comment>
<dbReference type="GO" id="GO:0046872">
    <property type="term" value="F:metal ion binding"/>
    <property type="evidence" value="ECO:0007669"/>
    <property type="project" value="UniProtKB-KW"/>
</dbReference>
<dbReference type="PANTHER" id="PTHR11228:SF7">
    <property type="entry name" value="PQQA PEPTIDE CYCLASE"/>
    <property type="match status" value="1"/>
</dbReference>
<dbReference type="GO" id="GO:0003824">
    <property type="term" value="F:catalytic activity"/>
    <property type="evidence" value="ECO:0007669"/>
    <property type="project" value="InterPro"/>
</dbReference>
<keyword evidence="5" id="KW-0408">Iron</keyword>
<dbReference type="CDD" id="cd21109">
    <property type="entry name" value="SPASM"/>
    <property type="match status" value="1"/>
</dbReference>
<accession>A0A6V8P3Q6</accession>
<dbReference type="Proteomes" id="UP000591948">
    <property type="component" value="Unassembled WGS sequence"/>
</dbReference>
<dbReference type="InterPro" id="IPR058240">
    <property type="entry name" value="rSAM_sf"/>
</dbReference>
<dbReference type="SFLD" id="SFLDS00029">
    <property type="entry name" value="Radical_SAM"/>
    <property type="match status" value="1"/>
</dbReference>
<evidence type="ECO:0000256" key="2">
    <source>
        <dbReference type="ARBA" id="ARBA00022485"/>
    </source>
</evidence>
<dbReference type="SFLD" id="SFLDG01067">
    <property type="entry name" value="SPASM/twitch_domain_containing"/>
    <property type="match status" value="1"/>
</dbReference>
<dbReference type="InterPro" id="IPR006638">
    <property type="entry name" value="Elp3/MiaA/NifB-like_rSAM"/>
</dbReference>
<dbReference type="Pfam" id="PF04055">
    <property type="entry name" value="Radical_SAM"/>
    <property type="match status" value="1"/>
</dbReference>
<keyword evidence="3" id="KW-0949">S-adenosyl-L-methionine</keyword>
<organism evidence="8 9">
    <name type="scientific">Candidatus Hakubella thermalkaliphila</name>
    <dbReference type="NCBI Taxonomy" id="2754717"/>
    <lineage>
        <taxon>Bacteria</taxon>
        <taxon>Bacillati</taxon>
        <taxon>Actinomycetota</taxon>
        <taxon>Actinomycetota incertae sedis</taxon>
        <taxon>Candidatus Hakubellales</taxon>
        <taxon>Candidatus Hakubellaceae</taxon>
        <taxon>Candidatus Hakubella</taxon>
    </lineage>
</organism>
<keyword evidence="6" id="KW-0411">Iron-sulfur</keyword>
<evidence type="ECO:0000256" key="1">
    <source>
        <dbReference type="ARBA" id="ARBA00001966"/>
    </source>
</evidence>
<evidence type="ECO:0000313" key="9">
    <source>
        <dbReference type="Proteomes" id="UP000591948"/>
    </source>
</evidence>
<dbReference type="EMBL" id="BLRY01000022">
    <property type="protein sequence ID" value="GFP27229.1"/>
    <property type="molecule type" value="Genomic_DNA"/>
</dbReference>
<evidence type="ECO:0000256" key="4">
    <source>
        <dbReference type="ARBA" id="ARBA00022723"/>
    </source>
</evidence>
<evidence type="ECO:0000259" key="7">
    <source>
        <dbReference type="PROSITE" id="PS51918"/>
    </source>
</evidence>
<dbReference type="Gene3D" id="3.20.20.70">
    <property type="entry name" value="Aldolase class I"/>
    <property type="match status" value="1"/>
</dbReference>
<proteinExistence type="predicted"/>
<reference evidence="8 9" key="1">
    <citation type="journal article" date="2020" name="Front. Microbiol.">
        <title>Single-cell genomics of novel Actinobacteria with the Wood-Ljungdahl pathway discovered in a serpentinizing system.</title>
        <authorList>
            <person name="Merino N."/>
            <person name="Kawai M."/>
            <person name="Boyd E.S."/>
            <person name="Colman D.R."/>
            <person name="McGlynn S.E."/>
            <person name="Nealson K.H."/>
            <person name="Kurokawa K."/>
            <person name="Hongoh Y."/>
        </authorList>
    </citation>
    <scope>NUCLEOTIDE SEQUENCE [LARGE SCALE GENOMIC DNA]</scope>
    <source>
        <strain evidence="8 9">S33</strain>
    </source>
</reference>
<evidence type="ECO:0000256" key="5">
    <source>
        <dbReference type="ARBA" id="ARBA00023004"/>
    </source>
</evidence>
<dbReference type="PANTHER" id="PTHR11228">
    <property type="entry name" value="RADICAL SAM DOMAIN PROTEIN"/>
    <property type="match status" value="1"/>
</dbReference>
<comment type="caution">
    <text evidence="8">The sequence shown here is derived from an EMBL/GenBank/DDBJ whole genome shotgun (WGS) entry which is preliminary data.</text>
</comment>
<dbReference type="GO" id="GO:0051536">
    <property type="term" value="F:iron-sulfur cluster binding"/>
    <property type="evidence" value="ECO:0007669"/>
    <property type="project" value="UniProtKB-KW"/>
</dbReference>
<name>A0A6V8P3Q6_9ACTN</name>
<evidence type="ECO:0000313" key="8">
    <source>
        <dbReference type="EMBL" id="GFP27229.1"/>
    </source>
</evidence>
<dbReference type="InterPro" id="IPR034391">
    <property type="entry name" value="AdoMet-like_SPASM_containing"/>
</dbReference>
<gene>
    <name evidence="8" type="ORF">HKBW3S33_00643</name>
</gene>
<dbReference type="InterPro" id="IPR023885">
    <property type="entry name" value="4Fe4S-binding_SPASM_dom"/>
</dbReference>
<keyword evidence="2" id="KW-0004">4Fe-4S</keyword>
<sequence length="366" mass="42869">MDFTLNIKVPGEVTRLKSFFYSFIRHNTWKKFRNLCLIEAQMRLKKEWVRGYPYILKIDPSNACNLHCPMCPTGKRLGQRRFGEMRFETFKKVIDELGEYCYRILLYGQGEPFIARDLIKMIKYASDRNIGVSISSNLNLLDEKTIDKLIESGLEHLIVSLDGTSQQSYQQYRVGGNFEKVIDTIKTIIGTRKKMGKNYPIIEWQYLVMRHNENEIEEAKEIAGKLGVDVIRFSPFSFIEPITKEDLERWVPRKEQYSYYRTDGHEKQILNTSSSCSWLYRTAVINWDGGVSPCCSFHMTGYPENDFGNIQKQTFKDIWNNELYRNSRRLVAGRIQSQEGEDQDGKINSPCDACDMIVFRKKEKIR</sequence>
<dbReference type="CDD" id="cd01335">
    <property type="entry name" value="Radical_SAM"/>
    <property type="match status" value="1"/>
</dbReference>
<dbReference type="SUPFAM" id="SSF102114">
    <property type="entry name" value="Radical SAM enzymes"/>
    <property type="match status" value="1"/>
</dbReference>
<dbReference type="InterPro" id="IPR050377">
    <property type="entry name" value="Radical_SAM_PqqE_MftC-like"/>
</dbReference>
<dbReference type="InterPro" id="IPR013785">
    <property type="entry name" value="Aldolase_TIM"/>
</dbReference>
<dbReference type="RefSeq" id="WP_176233202.1">
    <property type="nucleotide sequence ID" value="NZ_BLRY01000022.1"/>
</dbReference>
<evidence type="ECO:0000256" key="3">
    <source>
        <dbReference type="ARBA" id="ARBA00022691"/>
    </source>
</evidence>
<dbReference type="SMART" id="SM00729">
    <property type="entry name" value="Elp3"/>
    <property type="match status" value="1"/>
</dbReference>